<evidence type="ECO:0000313" key="2">
    <source>
        <dbReference type="EMBL" id="VEL11329.1"/>
    </source>
</evidence>
<feature type="region of interest" description="Disordered" evidence="1">
    <location>
        <begin position="1"/>
        <end position="27"/>
    </location>
</feature>
<dbReference type="EMBL" id="CAAALY010011507">
    <property type="protein sequence ID" value="VEL11329.1"/>
    <property type="molecule type" value="Genomic_DNA"/>
</dbReference>
<keyword evidence="3" id="KW-1185">Reference proteome</keyword>
<feature type="compositionally biased region" description="Polar residues" evidence="1">
    <location>
        <begin position="8"/>
        <end position="27"/>
    </location>
</feature>
<dbReference type="Proteomes" id="UP000784294">
    <property type="component" value="Unassembled WGS sequence"/>
</dbReference>
<evidence type="ECO:0000313" key="3">
    <source>
        <dbReference type="Proteomes" id="UP000784294"/>
    </source>
</evidence>
<accession>A0A3S5FCA7</accession>
<dbReference type="OrthoDB" id="10063329at2759"/>
<dbReference type="AlphaFoldDB" id="A0A3S5FCA7"/>
<proteinExistence type="predicted"/>
<reference evidence="2" key="1">
    <citation type="submission" date="2018-11" db="EMBL/GenBank/DDBJ databases">
        <authorList>
            <consortium name="Pathogen Informatics"/>
        </authorList>
    </citation>
    <scope>NUCLEOTIDE SEQUENCE</scope>
</reference>
<evidence type="ECO:0000256" key="1">
    <source>
        <dbReference type="SAM" id="MobiDB-lite"/>
    </source>
</evidence>
<gene>
    <name evidence="2" type="ORF">PXEA_LOCUS4769</name>
</gene>
<sequence>MSPLTKGTGETSGNVPDQRSDAANPSNVACIPGKLVPKATKVIAVTASVSPIEQPKPLARSPMMAVSKPITIMLTLKQSQPPP</sequence>
<name>A0A3S5FCA7_9PLAT</name>
<comment type="caution">
    <text evidence="2">The sequence shown here is derived from an EMBL/GenBank/DDBJ whole genome shotgun (WGS) entry which is preliminary data.</text>
</comment>
<protein>
    <submittedName>
        <fullName evidence="2">Uncharacterized protein</fullName>
    </submittedName>
</protein>
<organism evidence="2 3">
    <name type="scientific">Protopolystoma xenopodis</name>
    <dbReference type="NCBI Taxonomy" id="117903"/>
    <lineage>
        <taxon>Eukaryota</taxon>
        <taxon>Metazoa</taxon>
        <taxon>Spiralia</taxon>
        <taxon>Lophotrochozoa</taxon>
        <taxon>Platyhelminthes</taxon>
        <taxon>Monogenea</taxon>
        <taxon>Polyopisthocotylea</taxon>
        <taxon>Polystomatidea</taxon>
        <taxon>Polystomatidae</taxon>
        <taxon>Protopolystoma</taxon>
    </lineage>
</organism>